<reference evidence="1" key="1">
    <citation type="submission" date="2022-05" db="EMBL/GenBank/DDBJ databases">
        <title>Chromosome-level genome of Chaenocephalus aceratus.</title>
        <authorList>
            <person name="Park H."/>
        </authorList>
    </citation>
    <scope>NUCLEOTIDE SEQUENCE</scope>
    <source>
        <strain evidence="1">KU_202001</strain>
    </source>
</reference>
<comment type="caution">
    <text evidence="1">The sequence shown here is derived from an EMBL/GenBank/DDBJ whole genome shotgun (WGS) entry which is preliminary data.</text>
</comment>
<feature type="non-terminal residue" evidence="1">
    <location>
        <position position="1"/>
    </location>
</feature>
<organism evidence="1 2">
    <name type="scientific">Chaenocephalus aceratus</name>
    <name type="common">Blackfin icefish</name>
    <name type="synonym">Chaenichthys aceratus</name>
    <dbReference type="NCBI Taxonomy" id="36190"/>
    <lineage>
        <taxon>Eukaryota</taxon>
        <taxon>Metazoa</taxon>
        <taxon>Chordata</taxon>
        <taxon>Craniata</taxon>
        <taxon>Vertebrata</taxon>
        <taxon>Euteleostomi</taxon>
        <taxon>Actinopterygii</taxon>
        <taxon>Neopterygii</taxon>
        <taxon>Teleostei</taxon>
        <taxon>Neoteleostei</taxon>
        <taxon>Acanthomorphata</taxon>
        <taxon>Eupercaria</taxon>
        <taxon>Perciformes</taxon>
        <taxon>Notothenioidei</taxon>
        <taxon>Channichthyidae</taxon>
        <taxon>Chaenocephalus</taxon>
    </lineage>
</organism>
<sequence length="245" mass="25320">VLAEVCSWDLPPLPERYSGGRAGEGGECLKGQCHPAFPCLEELDLSLNQLGDGVSESLSCLLSSGCGLTARFLQQHRLLLANALSGTGHLKSVCLSHNALGSTGFELVLKTLPLHSLTHLDLSAVRRGPADSPALEPLAKILSQEECSLTHLSLAANGCLPSCPTLVNLNLSGNPSVTSAGLNNILISLREACRPLNLLNLQGCEVWTQQAGPAGPKAELGTAAAPRGASSTGTSRCLLSTPASS</sequence>
<accession>A0ACB9VXG9</accession>
<dbReference type="EMBL" id="CM043799">
    <property type="protein sequence ID" value="KAI4804808.1"/>
    <property type="molecule type" value="Genomic_DNA"/>
</dbReference>
<dbReference type="Proteomes" id="UP001057452">
    <property type="component" value="Chromosome 15"/>
</dbReference>
<evidence type="ECO:0000313" key="2">
    <source>
        <dbReference type="Proteomes" id="UP001057452"/>
    </source>
</evidence>
<gene>
    <name evidence="1" type="ORF">KUCAC02_026421</name>
</gene>
<protein>
    <submittedName>
        <fullName evidence="1">Uncharacterized protein</fullName>
    </submittedName>
</protein>
<evidence type="ECO:0000313" key="1">
    <source>
        <dbReference type="EMBL" id="KAI4804808.1"/>
    </source>
</evidence>
<name>A0ACB9VXG9_CHAAC</name>
<proteinExistence type="predicted"/>
<keyword evidence="2" id="KW-1185">Reference proteome</keyword>